<gene>
    <name evidence="1" type="ORF">ECPE_LOCUS15308</name>
</gene>
<evidence type="ECO:0000313" key="1">
    <source>
        <dbReference type="EMBL" id="VDP92580.1"/>
    </source>
</evidence>
<accession>A0A183B7X3</accession>
<reference evidence="3" key="1">
    <citation type="submission" date="2016-06" db="UniProtKB">
        <authorList>
            <consortium name="WormBaseParasite"/>
        </authorList>
    </citation>
    <scope>IDENTIFICATION</scope>
</reference>
<keyword evidence="2" id="KW-1185">Reference proteome</keyword>
<dbReference type="InterPro" id="IPR036457">
    <property type="entry name" value="PPM-type-like_dom_sf"/>
</dbReference>
<evidence type="ECO:0000313" key="2">
    <source>
        <dbReference type="Proteomes" id="UP000272942"/>
    </source>
</evidence>
<name>A0A183B7X3_9TREM</name>
<evidence type="ECO:0000313" key="3">
    <source>
        <dbReference type="WBParaSite" id="ECPE_0001534801-mRNA-1"/>
    </source>
</evidence>
<dbReference type="Proteomes" id="UP000272942">
    <property type="component" value="Unassembled WGS sequence"/>
</dbReference>
<dbReference type="OrthoDB" id="420076at2759"/>
<protein>
    <submittedName>
        <fullName evidence="3">PPM-type phosphatase domain-containing protein</fullName>
    </submittedName>
</protein>
<dbReference type="AlphaFoldDB" id="A0A183B7X3"/>
<dbReference type="EMBL" id="UZAN01060156">
    <property type="protein sequence ID" value="VDP92580.1"/>
    <property type="molecule type" value="Genomic_DNA"/>
</dbReference>
<organism evidence="3">
    <name type="scientific">Echinostoma caproni</name>
    <dbReference type="NCBI Taxonomy" id="27848"/>
    <lineage>
        <taxon>Eukaryota</taxon>
        <taxon>Metazoa</taxon>
        <taxon>Spiralia</taxon>
        <taxon>Lophotrochozoa</taxon>
        <taxon>Platyhelminthes</taxon>
        <taxon>Trematoda</taxon>
        <taxon>Digenea</taxon>
        <taxon>Plagiorchiida</taxon>
        <taxon>Echinostomata</taxon>
        <taxon>Echinostomatoidea</taxon>
        <taxon>Echinostomatidae</taxon>
        <taxon>Echinostoma</taxon>
    </lineage>
</organism>
<dbReference type="Gene3D" id="3.60.40.10">
    <property type="entry name" value="PPM-type phosphatase domain"/>
    <property type="match status" value="1"/>
</dbReference>
<proteinExistence type="predicted"/>
<dbReference type="WBParaSite" id="ECPE_0001534801-mRNA-1">
    <property type="protein sequence ID" value="ECPE_0001534801-mRNA-1"/>
    <property type="gene ID" value="ECPE_0001534801"/>
</dbReference>
<sequence>MTSTIGICSRWRQKLHHTIRRLNSDWKRSLHTLTGDHAHGFQFLGRNDAKKKIEKILSSGAVEVDFASYIESGWLSKECPIRKIYVNQLAANTPLEDRWNVGLTQVDGVVSSCLFTVLDGHSGTMCAHTLAWSLLDYVAASFLNREKLMLAMNHWRSHDSQQPYHLARRLVLLSSSDRRRLGHAASPPAPQLSAHLRLCLQNYVKELLERTDRNSKSLSVIWRRV</sequence>
<reference evidence="1 2" key="2">
    <citation type="submission" date="2018-11" db="EMBL/GenBank/DDBJ databases">
        <authorList>
            <consortium name="Pathogen Informatics"/>
        </authorList>
    </citation>
    <scope>NUCLEOTIDE SEQUENCE [LARGE SCALE GENOMIC DNA]</scope>
    <source>
        <strain evidence="1 2">Egypt</strain>
    </source>
</reference>